<dbReference type="RefSeq" id="XP_002115947.1">
    <property type="nucleotide sequence ID" value="XM_002115911.1"/>
</dbReference>
<dbReference type="GO" id="GO:0008270">
    <property type="term" value="F:zinc ion binding"/>
    <property type="evidence" value="ECO:0007669"/>
    <property type="project" value="InterPro"/>
</dbReference>
<dbReference type="PhylomeDB" id="B3S6Q1"/>
<dbReference type="eggNOG" id="KOG1197">
    <property type="taxonomic scope" value="Eukaryota"/>
</dbReference>
<evidence type="ECO:0000259" key="2">
    <source>
        <dbReference type="SMART" id="SM00829"/>
    </source>
</evidence>
<protein>
    <recommendedName>
        <fullName evidence="2">Enoyl reductase (ER) domain-containing protein</fullName>
    </recommendedName>
</protein>
<reference evidence="3 4" key="1">
    <citation type="journal article" date="2008" name="Nature">
        <title>The Trichoplax genome and the nature of placozoans.</title>
        <authorList>
            <person name="Srivastava M."/>
            <person name="Begovic E."/>
            <person name="Chapman J."/>
            <person name="Putnam N.H."/>
            <person name="Hellsten U."/>
            <person name="Kawashima T."/>
            <person name="Kuo A."/>
            <person name="Mitros T."/>
            <person name="Salamov A."/>
            <person name="Carpenter M.L."/>
            <person name="Signorovitch A.Y."/>
            <person name="Moreno M.A."/>
            <person name="Kamm K."/>
            <person name="Grimwood J."/>
            <person name="Schmutz J."/>
            <person name="Shapiro H."/>
            <person name="Grigoriev I.V."/>
            <person name="Buss L.W."/>
            <person name="Schierwater B."/>
            <person name="Dellaporta S.L."/>
            <person name="Rokhsar D.S."/>
        </authorList>
    </citation>
    <scope>NUCLEOTIDE SEQUENCE [LARGE SCALE GENOMIC DNA]</scope>
    <source>
        <strain evidence="3 4">Grell-BS-1999</strain>
    </source>
</reference>
<dbReference type="KEGG" id="tad:TRIADDRAFT_63385"/>
<proteinExistence type="predicted"/>
<dbReference type="GO" id="GO:0016491">
    <property type="term" value="F:oxidoreductase activity"/>
    <property type="evidence" value="ECO:0007669"/>
    <property type="project" value="UniProtKB-KW"/>
</dbReference>
<dbReference type="InterPro" id="IPR036291">
    <property type="entry name" value="NAD(P)-bd_dom_sf"/>
</dbReference>
<dbReference type="Gene3D" id="3.90.180.10">
    <property type="entry name" value="Medium-chain alcohol dehydrogenases, catalytic domain"/>
    <property type="match status" value="1"/>
</dbReference>
<name>B3S6Q1_TRIAD</name>
<organism evidence="3 4">
    <name type="scientific">Trichoplax adhaerens</name>
    <name type="common">Trichoplax reptans</name>
    <dbReference type="NCBI Taxonomy" id="10228"/>
    <lineage>
        <taxon>Eukaryota</taxon>
        <taxon>Metazoa</taxon>
        <taxon>Placozoa</taxon>
        <taxon>Uniplacotomia</taxon>
        <taxon>Trichoplacea</taxon>
        <taxon>Trichoplacidae</taxon>
        <taxon>Trichoplax</taxon>
    </lineage>
</organism>
<dbReference type="Proteomes" id="UP000009022">
    <property type="component" value="Unassembled WGS sequence"/>
</dbReference>
<dbReference type="InterPro" id="IPR020843">
    <property type="entry name" value="ER"/>
</dbReference>
<accession>B3S6Q1</accession>
<dbReference type="STRING" id="10228.B3S6Q1"/>
<evidence type="ECO:0000313" key="3">
    <source>
        <dbReference type="EMBL" id="EDV21799.1"/>
    </source>
</evidence>
<dbReference type="HOGENOM" id="CLU_026673_3_1_1"/>
<dbReference type="CTD" id="6757020"/>
<evidence type="ECO:0000256" key="1">
    <source>
        <dbReference type="ARBA" id="ARBA00023002"/>
    </source>
</evidence>
<dbReference type="Pfam" id="PF13602">
    <property type="entry name" value="ADH_zinc_N_2"/>
    <property type="match status" value="1"/>
</dbReference>
<dbReference type="SMART" id="SM00829">
    <property type="entry name" value="PKS_ER"/>
    <property type="match status" value="1"/>
</dbReference>
<dbReference type="EMBL" id="DS985252">
    <property type="protein sequence ID" value="EDV21799.1"/>
    <property type="molecule type" value="Genomic_DNA"/>
</dbReference>
<dbReference type="OrthoDB" id="203908at2759"/>
<dbReference type="AlphaFoldDB" id="B3S6Q1"/>
<feature type="domain" description="Enoyl reductase (ER)" evidence="2">
    <location>
        <begin position="1"/>
        <end position="231"/>
    </location>
</feature>
<dbReference type="SUPFAM" id="SSF51735">
    <property type="entry name" value="NAD(P)-binding Rossmann-fold domains"/>
    <property type="match status" value="1"/>
</dbReference>
<dbReference type="InterPro" id="IPR002364">
    <property type="entry name" value="Quin_OxRdtase/zeta-crystal_CS"/>
</dbReference>
<dbReference type="PROSITE" id="PS01162">
    <property type="entry name" value="QOR_ZETA_CRYSTAL"/>
    <property type="match status" value="1"/>
</dbReference>
<dbReference type="PANTHER" id="PTHR44054:SF1">
    <property type="entry name" value="SYNAPTIC VESICLE MEMBRANE PROTEIN VAT-1 HOMOLOG"/>
    <property type="match status" value="1"/>
</dbReference>
<evidence type="ECO:0000313" key="4">
    <source>
        <dbReference type="Proteomes" id="UP000009022"/>
    </source>
</evidence>
<dbReference type="GeneID" id="6757020"/>
<dbReference type="InterPro" id="IPR052100">
    <property type="entry name" value="SV-ATPase_mito-regulator"/>
</dbReference>
<dbReference type="PANTHER" id="PTHR44054">
    <property type="entry name" value="SYNAPTIC VESICLE MEMBRANE PROTEIN VAT-1 HOMOLOG-LIKE"/>
    <property type="match status" value="1"/>
</dbReference>
<keyword evidence="1" id="KW-0560">Oxidoreductase</keyword>
<dbReference type="OMA" id="RWINDRF"/>
<gene>
    <name evidence="3" type="ORF">TRIADDRAFT_63385</name>
</gene>
<keyword evidence="4" id="KW-1185">Reference proteome</keyword>
<dbReference type="InParanoid" id="B3S6Q1"/>
<sequence length="240" mass="26638">MPDSMSFEEGAAIPVNYLTTYVMLFNFGNLQEGQSVLCHMAAGGVGYAVGQLCRTVPKVTLYGTCSAGKHEGAKENGYTHLIDYRTQDYVNEIRKLEPEGIDLVLDPLGGTENKRNYDLTKTFGRQIVYGSANIVTGGSRSLMSIAKTWWNTSGRSPLDLMADNKMVGGVHLGHLFTGYYKKILPPAFSDIVRWYNDGIVKPKIDSVHAFEDFTDAFRRIHERKNVGKVLFSPTKSPNSK</sequence>